<accession>A0A1C2J421</accession>
<dbReference type="RefSeq" id="WP_065974458.1">
    <property type="nucleotide sequence ID" value="NZ_LWRY01000160.1"/>
</dbReference>
<dbReference type="AlphaFoldDB" id="A0A1C2J421"/>
<organism evidence="3 4">
    <name type="scientific">Acidithiobacillus thiooxidans</name>
    <name type="common">Thiobacillus thiooxidans</name>
    <dbReference type="NCBI Taxonomy" id="930"/>
    <lineage>
        <taxon>Bacteria</taxon>
        <taxon>Pseudomonadati</taxon>
        <taxon>Pseudomonadota</taxon>
        <taxon>Acidithiobacillia</taxon>
        <taxon>Acidithiobacillales</taxon>
        <taxon>Acidithiobacillaceae</taxon>
        <taxon>Acidithiobacillus</taxon>
    </lineage>
</organism>
<evidence type="ECO:0000259" key="2">
    <source>
        <dbReference type="Pfam" id="PF00437"/>
    </source>
</evidence>
<dbReference type="InterPro" id="IPR027417">
    <property type="entry name" value="P-loop_NTPase"/>
</dbReference>
<evidence type="ECO:0000313" key="3">
    <source>
        <dbReference type="EMBL" id="OCX70591.1"/>
    </source>
</evidence>
<feature type="domain" description="Bacterial type II secretion system protein E" evidence="2">
    <location>
        <begin position="7"/>
        <end position="59"/>
    </location>
</feature>
<dbReference type="InterPro" id="IPR001482">
    <property type="entry name" value="T2SS/T4SS_dom"/>
</dbReference>
<evidence type="ECO:0000313" key="4">
    <source>
        <dbReference type="Proteomes" id="UP000095008"/>
    </source>
</evidence>
<sequence length="65" mass="6747">MKKSSGKIEDATADVFAERLRKSLRADPDCILLGEICEAGGVLAPLAANGATVHTVFHTANNGGH</sequence>
<keyword evidence="4" id="KW-1185">Reference proteome</keyword>
<gene>
    <name evidence="3" type="ORF">A6M23_13720</name>
</gene>
<dbReference type="EMBL" id="LWRY01000160">
    <property type="protein sequence ID" value="OCX70591.1"/>
    <property type="molecule type" value="Genomic_DNA"/>
</dbReference>
<comment type="caution">
    <text evidence="3">The sequence shown here is derived from an EMBL/GenBank/DDBJ whole genome shotgun (WGS) entry which is preliminary data.</text>
</comment>
<proteinExistence type="inferred from homology"/>
<reference evidence="3" key="1">
    <citation type="journal article" date="2016" name="Int. J. Mol. Sci.">
        <title>Comparative genomics of the extreme acidophile Acidithiobacillus thiooxidans reveals intraspecific divergence and niche adaptation.</title>
        <authorList>
            <person name="Zhang X."/>
            <person name="Feng X."/>
            <person name="Tao J."/>
            <person name="Ma L."/>
            <person name="Xiao Y."/>
            <person name="Liang Y."/>
            <person name="Liu X."/>
            <person name="Yin H."/>
        </authorList>
    </citation>
    <scope>NUCLEOTIDE SEQUENCE [LARGE SCALE GENOMIC DNA]</scope>
    <source>
        <strain evidence="3">DXS-W</strain>
    </source>
</reference>
<dbReference type="Pfam" id="PF00437">
    <property type="entry name" value="T2SSE"/>
    <property type="match status" value="1"/>
</dbReference>
<comment type="similarity">
    <text evidence="1">Belongs to the GSP E family.</text>
</comment>
<name>A0A1C2J421_ACITH</name>
<evidence type="ECO:0000256" key="1">
    <source>
        <dbReference type="ARBA" id="ARBA00006611"/>
    </source>
</evidence>
<protein>
    <recommendedName>
        <fullName evidence="2">Bacterial type II secretion system protein E domain-containing protein</fullName>
    </recommendedName>
</protein>
<dbReference type="Gene3D" id="3.40.50.300">
    <property type="entry name" value="P-loop containing nucleotide triphosphate hydrolases"/>
    <property type="match status" value="1"/>
</dbReference>
<dbReference type="Proteomes" id="UP000095008">
    <property type="component" value="Unassembled WGS sequence"/>
</dbReference>